<dbReference type="CDD" id="cd11529">
    <property type="entry name" value="NTP-PPase_MazG_Cterm"/>
    <property type="match status" value="1"/>
</dbReference>
<dbReference type="AlphaFoldDB" id="A0A9J6P879"/>
<protein>
    <recommendedName>
        <fullName evidence="4">Nucleoside triphosphate pyrophosphohydrolase</fullName>
        <ecNumber evidence="3">3.6.1.8</ecNumber>
    </recommendedName>
</protein>
<comment type="similarity">
    <text evidence="2">Belongs to the nucleoside triphosphate pyrophosphohydrolase family.</text>
</comment>
<dbReference type="GO" id="GO:0046061">
    <property type="term" value="P:dATP catabolic process"/>
    <property type="evidence" value="ECO:0007669"/>
    <property type="project" value="TreeGrafter"/>
</dbReference>
<proteinExistence type="inferred from homology"/>
<comment type="catalytic activity">
    <reaction evidence="1">
        <text>ATP + H2O = AMP + diphosphate + H(+)</text>
        <dbReference type="Rhea" id="RHEA:14245"/>
        <dbReference type="ChEBI" id="CHEBI:15377"/>
        <dbReference type="ChEBI" id="CHEBI:15378"/>
        <dbReference type="ChEBI" id="CHEBI:30616"/>
        <dbReference type="ChEBI" id="CHEBI:33019"/>
        <dbReference type="ChEBI" id="CHEBI:456215"/>
        <dbReference type="EC" id="3.6.1.8"/>
    </reaction>
</comment>
<dbReference type="InterPro" id="IPR004518">
    <property type="entry name" value="MazG-like_dom"/>
</dbReference>
<dbReference type="GO" id="GO:0006950">
    <property type="term" value="P:response to stress"/>
    <property type="evidence" value="ECO:0007669"/>
    <property type="project" value="UniProtKB-ARBA"/>
</dbReference>
<dbReference type="GO" id="GO:0006203">
    <property type="term" value="P:dGTP catabolic process"/>
    <property type="evidence" value="ECO:0007669"/>
    <property type="project" value="TreeGrafter"/>
</dbReference>
<dbReference type="GO" id="GO:0047693">
    <property type="term" value="F:ATP diphosphatase activity"/>
    <property type="evidence" value="ECO:0007669"/>
    <property type="project" value="UniProtKB-EC"/>
</dbReference>
<accession>A0A9J6P879</accession>
<evidence type="ECO:0000256" key="2">
    <source>
        <dbReference type="ARBA" id="ARBA00061115"/>
    </source>
</evidence>
<keyword evidence="6" id="KW-0378">Hydrolase</keyword>
<dbReference type="PANTHER" id="PTHR30522:SF0">
    <property type="entry name" value="NUCLEOSIDE TRIPHOSPHATE PYROPHOSPHOHYDROLASE"/>
    <property type="match status" value="1"/>
</dbReference>
<dbReference type="InterPro" id="IPR011551">
    <property type="entry name" value="NTP_PyrPHydrolase_MazG"/>
</dbReference>
<dbReference type="NCBIfam" id="NF007113">
    <property type="entry name" value="PRK09562.1"/>
    <property type="match status" value="1"/>
</dbReference>
<dbReference type="CDD" id="cd11528">
    <property type="entry name" value="NTP-PPase_MazG_Nterm"/>
    <property type="match status" value="1"/>
</dbReference>
<evidence type="ECO:0000313" key="6">
    <source>
        <dbReference type="EMBL" id="MCP1335772.1"/>
    </source>
</evidence>
<dbReference type="InterPro" id="IPR048011">
    <property type="entry name" value="NTP-PPase_MazG-like_C"/>
</dbReference>
<evidence type="ECO:0000256" key="3">
    <source>
        <dbReference type="ARBA" id="ARBA00066372"/>
    </source>
</evidence>
<evidence type="ECO:0000313" key="7">
    <source>
        <dbReference type="Proteomes" id="UP001055804"/>
    </source>
</evidence>
<evidence type="ECO:0000256" key="1">
    <source>
        <dbReference type="ARBA" id="ARBA00052141"/>
    </source>
</evidence>
<dbReference type="Pfam" id="PF03819">
    <property type="entry name" value="MazG"/>
    <property type="match status" value="2"/>
</dbReference>
<dbReference type="EC" id="3.6.1.8" evidence="3"/>
<evidence type="ECO:0000256" key="4">
    <source>
        <dbReference type="ARBA" id="ARBA00074799"/>
    </source>
</evidence>
<comment type="caution">
    <text evidence="6">The sequence shown here is derived from an EMBL/GenBank/DDBJ whole genome shotgun (WGS) entry which is preliminary data.</text>
</comment>
<dbReference type="GO" id="GO:0046047">
    <property type="term" value="P:TTP catabolic process"/>
    <property type="evidence" value="ECO:0007669"/>
    <property type="project" value="TreeGrafter"/>
</dbReference>
<dbReference type="Proteomes" id="UP001055804">
    <property type="component" value="Unassembled WGS sequence"/>
</dbReference>
<dbReference type="NCBIfam" id="TIGR00444">
    <property type="entry name" value="mazG"/>
    <property type="match status" value="1"/>
</dbReference>
<organism evidence="6 7">
    <name type="scientific">Futiania mangrovi</name>
    <dbReference type="NCBI Taxonomy" id="2959716"/>
    <lineage>
        <taxon>Bacteria</taxon>
        <taxon>Pseudomonadati</taxon>
        <taxon>Pseudomonadota</taxon>
        <taxon>Alphaproteobacteria</taxon>
        <taxon>Futianiales</taxon>
        <taxon>Futianiaceae</taxon>
        <taxon>Futiania</taxon>
    </lineage>
</organism>
<reference evidence="6" key="1">
    <citation type="submission" date="2022-06" db="EMBL/GenBank/DDBJ databases">
        <title>Isolation and Genomics of Futiania mangrovii gen. nov., sp. nov., a Rare and Metabolically-versatile member in the Class Alphaproteobacteria.</title>
        <authorList>
            <person name="Liu L."/>
            <person name="Huang W.-C."/>
            <person name="Pan J."/>
            <person name="Li J."/>
            <person name="Huang Y."/>
            <person name="Du H."/>
            <person name="Liu Y."/>
            <person name="Li M."/>
        </authorList>
    </citation>
    <scope>NUCLEOTIDE SEQUENCE</scope>
    <source>
        <strain evidence="6">FT118</strain>
    </source>
</reference>
<name>A0A9J6P879_9PROT</name>
<dbReference type="GO" id="GO:0046076">
    <property type="term" value="P:dTTP catabolic process"/>
    <property type="evidence" value="ECO:0007669"/>
    <property type="project" value="TreeGrafter"/>
</dbReference>
<gene>
    <name evidence="6" type="primary">mazG</name>
    <name evidence="6" type="ORF">NJQ99_05065</name>
</gene>
<dbReference type="SUPFAM" id="SSF101386">
    <property type="entry name" value="all-alpha NTP pyrophosphatases"/>
    <property type="match status" value="2"/>
</dbReference>
<feature type="domain" description="NTP pyrophosphohydrolase MazG-like" evidence="5">
    <location>
        <begin position="17"/>
        <end position="90"/>
    </location>
</feature>
<dbReference type="FunFam" id="1.10.287.1080:FF:000003">
    <property type="entry name" value="Nucleoside triphosphate pyrophosphohydrolase"/>
    <property type="match status" value="1"/>
</dbReference>
<dbReference type="GO" id="GO:0046081">
    <property type="term" value="P:dUTP catabolic process"/>
    <property type="evidence" value="ECO:0007669"/>
    <property type="project" value="TreeGrafter"/>
</dbReference>
<dbReference type="FunFam" id="1.10.287.1080:FF:000001">
    <property type="entry name" value="Nucleoside triphosphate pyrophosphohydrolase"/>
    <property type="match status" value="1"/>
</dbReference>
<sequence length="251" mass="27926">MAKLRDPDGGCPWDLEQDFSSIAPYTIEEAYEVADAIQRADMADLKDELGDLLLQVVFHAQMADEARLFRFADVVAAVCEKMIRRHPHVFGTAHIDSAEGQTVSWEAIKAAERAEKAKGDASLLDDVPVALPALLRAVKLQKRAARARFDWNDPVRVFDKVEEELAELREAVASGDAAHVAEEMGDLLFVMANLARHLKVDPEDALRQANAKFVRRFHYIEQNADTPDLVAEPLSLEALEALWQEAKAKGL</sequence>
<dbReference type="InterPro" id="IPR048015">
    <property type="entry name" value="NTP-PPase_MazG-like_N"/>
</dbReference>
<evidence type="ECO:0000259" key="5">
    <source>
        <dbReference type="Pfam" id="PF03819"/>
    </source>
</evidence>
<dbReference type="GO" id="GO:0046052">
    <property type="term" value="P:UTP catabolic process"/>
    <property type="evidence" value="ECO:0007669"/>
    <property type="project" value="TreeGrafter"/>
</dbReference>
<keyword evidence="7" id="KW-1185">Reference proteome</keyword>
<feature type="domain" description="NTP pyrophosphohydrolase MazG-like" evidence="5">
    <location>
        <begin position="161"/>
        <end position="216"/>
    </location>
</feature>
<dbReference type="Gene3D" id="1.10.287.1080">
    <property type="entry name" value="MazG-like"/>
    <property type="match status" value="2"/>
</dbReference>
<dbReference type="EMBL" id="JAMZFT010000001">
    <property type="protein sequence ID" value="MCP1335772.1"/>
    <property type="molecule type" value="Genomic_DNA"/>
</dbReference>
<dbReference type="PANTHER" id="PTHR30522">
    <property type="entry name" value="NUCLEOSIDE TRIPHOSPHATE PYROPHOSPHOHYDROLASE"/>
    <property type="match status" value="1"/>
</dbReference>